<comment type="caution">
    <text evidence="2">The sequence shown here is derived from an EMBL/GenBank/DDBJ whole genome shotgun (WGS) entry which is preliminary data.</text>
</comment>
<sequence>MNNNPQIQSTDDSDPSVPSTLVSYPIKTLEDLKLQIKEDWEKINMEVELDIGRIPILKEFVSHLTKCIVKVPNEASKIEVIKDKILERRHNVTKTLMVVRARDGARMLQKALTEYEYSVRAYEGARNEEHRDILIKEFKNGDIQVMILGDVLAEGFDKLCIPDLGCTRYPDVI</sequence>
<accession>A0AA38SNQ9</accession>
<evidence type="ECO:0000313" key="2">
    <source>
        <dbReference type="EMBL" id="KAJ9539801.1"/>
    </source>
</evidence>
<dbReference type="AlphaFoldDB" id="A0AA38SNQ9"/>
<keyword evidence="3" id="KW-1185">Reference proteome</keyword>
<dbReference type="InterPro" id="IPR001650">
    <property type="entry name" value="Helicase_C-like"/>
</dbReference>
<dbReference type="SUPFAM" id="SSF52540">
    <property type="entry name" value="P-loop containing nucleoside triphosphate hydrolases"/>
    <property type="match status" value="1"/>
</dbReference>
<protein>
    <recommendedName>
        <fullName evidence="1">Helicase C-terminal domain-containing protein</fullName>
    </recommendedName>
</protein>
<proteinExistence type="predicted"/>
<gene>
    <name evidence="2" type="ORF">OSB04_026307</name>
</gene>
<evidence type="ECO:0000313" key="3">
    <source>
        <dbReference type="Proteomes" id="UP001172457"/>
    </source>
</evidence>
<dbReference type="Proteomes" id="UP001172457">
    <property type="component" value="Chromosome 7"/>
</dbReference>
<reference evidence="2" key="1">
    <citation type="submission" date="2023-03" db="EMBL/GenBank/DDBJ databases">
        <title>Chromosome-scale reference genome and RAD-based genetic map of yellow starthistle (Centaurea solstitialis) reveal putative structural variation and QTLs associated with invader traits.</title>
        <authorList>
            <person name="Reatini B."/>
            <person name="Cang F.A."/>
            <person name="Jiang Q."/>
            <person name="Mckibben M.T.W."/>
            <person name="Barker M.S."/>
            <person name="Rieseberg L.H."/>
            <person name="Dlugosch K.M."/>
        </authorList>
    </citation>
    <scope>NUCLEOTIDE SEQUENCE</scope>
    <source>
        <strain evidence="2">CAN-66</strain>
        <tissue evidence="2">Leaf</tissue>
    </source>
</reference>
<dbReference type="InterPro" id="IPR027417">
    <property type="entry name" value="P-loop_NTPase"/>
</dbReference>
<dbReference type="Gene3D" id="3.40.50.300">
    <property type="entry name" value="P-loop containing nucleotide triphosphate hydrolases"/>
    <property type="match status" value="1"/>
</dbReference>
<name>A0AA38SNQ9_9ASTR</name>
<organism evidence="2 3">
    <name type="scientific">Centaurea solstitialis</name>
    <name type="common">yellow star-thistle</name>
    <dbReference type="NCBI Taxonomy" id="347529"/>
    <lineage>
        <taxon>Eukaryota</taxon>
        <taxon>Viridiplantae</taxon>
        <taxon>Streptophyta</taxon>
        <taxon>Embryophyta</taxon>
        <taxon>Tracheophyta</taxon>
        <taxon>Spermatophyta</taxon>
        <taxon>Magnoliopsida</taxon>
        <taxon>eudicotyledons</taxon>
        <taxon>Gunneridae</taxon>
        <taxon>Pentapetalae</taxon>
        <taxon>asterids</taxon>
        <taxon>campanulids</taxon>
        <taxon>Asterales</taxon>
        <taxon>Asteraceae</taxon>
        <taxon>Carduoideae</taxon>
        <taxon>Cardueae</taxon>
        <taxon>Centaureinae</taxon>
        <taxon>Centaurea</taxon>
    </lineage>
</organism>
<evidence type="ECO:0000259" key="1">
    <source>
        <dbReference type="Pfam" id="PF00271"/>
    </source>
</evidence>
<dbReference type="EMBL" id="JARYMX010000007">
    <property type="protein sequence ID" value="KAJ9539801.1"/>
    <property type="molecule type" value="Genomic_DNA"/>
</dbReference>
<feature type="domain" description="Helicase C-terminal" evidence="1">
    <location>
        <begin position="77"/>
        <end position="157"/>
    </location>
</feature>
<dbReference type="Pfam" id="PF00271">
    <property type="entry name" value="Helicase_C"/>
    <property type="match status" value="1"/>
</dbReference>